<organism evidence="11 12">
    <name type="scientific">Atopococcus tabaci</name>
    <dbReference type="NCBI Taxonomy" id="269774"/>
    <lineage>
        <taxon>Bacteria</taxon>
        <taxon>Bacillati</taxon>
        <taxon>Bacillota</taxon>
        <taxon>Bacilli</taxon>
        <taxon>Lactobacillales</taxon>
        <taxon>Carnobacteriaceae</taxon>
        <taxon>Atopococcus</taxon>
    </lineage>
</organism>
<evidence type="ECO:0000256" key="7">
    <source>
        <dbReference type="ARBA" id="ARBA00025634"/>
    </source>
</evidence>
<dbReference type="Pfam" id="PF00425">
    <property type="entry name" value="Chorismate_bind"/>
    <property type="match status" value="1"/>
</dbReference>
<name>A0AA43UC84_9LACT</name>
<dbReference type="InterPro" id="IPR019999">
    <property type="entry name" value="Anth_synth_I-like"/>
</dbReference>
<keyword evidence="6" id="KW-0456">Lyase</keyword>
<comment type="function">
    <text evidence="7">Part of a heterotetrameric complex that catalyzes the two-step biosynthesis of anthranilate, an intermediate in the biosynthesis of L-tryptophan. In the first step, the glutamine-binding beta subunit (TrpG) of anthranilate synthase (AS) provides the glutamine amidotransferase activity which generates ammonia as a substrate that, along with chorismate, is used in the second step, catalyzed by the large alpha subunit of AS (TrpE) to produce anthranilate. In the absence of TrpG, TrpE can synthesize anthranilate directly from chorismate and high concentrations of ammonia.</text>
</comment>
<dbReference type="GO" id="GO:0046872">
    <property type="term" value="F:metal ion binding"/>
    <property type="evidence" value="ECO:0007669"/>
    <property type="project" value="UniProtKB-KW"/>
</dbReference>
<proteinExistence type="predicted"/>
<evidence type="ECO:0000256" key="4">
    <source>
        <dbReference type="ARBA" id="ARBA00022723"/>
    </source>
</evidence>
<evidence type="ECO:0000313" key="11">
    <source>
        <dbReference type="EMBL" id="MDO5457312.1"/>
    </source>
</evidence>
<dbReference type="AlphaFoldDB" id="A0AA43UC84"/>
<comment type="cofactor">
    <cofactor evidence="1">
        <name>Mg(2+)</name>
        <dbReference type="ChEBI" id="CHEBI:18420"/>
    </cofactor>
</comment>
<dbReference type="PANTHER" id="PTHR11236">
    <property type="entry name" value="AMINOBENZOATE/ANTHRANILATE SYNTHASE"/>
    <property type="match status" value="1"/>
</dbReference>
<dbReference type="InterPro" id="IPR006805">
    <property type="entry name" value="Anth_synth_I_N"/>
</dbReference>
<keyword evidence="5" id="KW-0460">Magnesium</keyword>
<evidence type="ECO:0000259" key="10">
    <source>
        <dbReference type="Pfam" id="PF04715"/>
    </source>
</evidence>
<dbReference type="Proteomes" id="UP001171751">
    <property type="component" value="Unassembled WGS sequence"/>
</dbReference>
<comment type="catalytic activity">
    <reaction evidence="8">
        <text>chorismate + L-glutamine = anthranilate + pyruvate + L-glutamate + H(+)</text>
        <dbReference type="Rhea" id="RHEA:21732"/>
        <dbReference type="ChEBI" id="CHEBI:15361"/>
        <dbReference type="ChEBI" id="CHEBI:15378"/>
        <dbReference type="ChEBI" id="CHEBI:16567"/>
        <dbReference type="ChEBI" id="CHEBI:29748"/>
        <dbReference type="ChEBI" id="CHEBI:29985"/>
        <dbReference type="ChEBI" id="CHEBI:58359"/>
        <dbReference type="EC" id="4.1.3.27"/>
    </reaction>
</comment>
<dbReference type="PANTHER" id="PTHR11236:SF48">
    <property type="entry name" value="ISOCHORISMATE SYNTHASE MENF"/>
    <property type="match status" value="1"/>
</dbReference>
<gene>
    <name evidence="11" type="ORF">Q4F26_03120</name>
</gene>
<comment type="caution">
    <text evidence="11">The sequence shown here is derived from an EMBL/GenBank/DDBJ whole genome shotgun (WGS) entry which is preliminary data.</text>
</comment>
<dbReference type="InterPro" id="IPR005801">
    <property type="entry name" value="ADC_synthase"/>
</dbReference>
<evidence type="ECO:0000256" key="2">
    <source>
        <dbReference type="ARBA" id="ARBA00011575"/>
    </source>
</evidence>
<comment type="subunit">
    <text evidence="2">Heterotetramer consisting of two non-identical subunits: a beta subunit (TrpG) and a large alpha subunit (TrpE).</text>
</comment>
<keyword evidence="12" id="KW-1185">Reference proteome</keyword>
<feature type="domain" description="Anthranilate synthase component I N-terminal" evidence="10">
    <location>
        <begin position="28"/>
        <end position="168"/>
    </location>
</feature>
<reference evidence="11" key="1">
    <citation type="submission" date="2023-07" db="EMBL/GenBank/DDBJ databases">
        <title>Between Cages and Wild: Unraveling the Impact of Captivity on Animal Microbiomes and Antimicrobial Resistance.</title>
        <authorList>
            <person name="Schmartz G.P."/>
            <person name="Rehner J."/>
            <person name="Schuff M.J."/>
            <person name="Becker S.L."/>
            <person name="Kravczyk M."/>
            <person name="Gurevich A."/>
            <person name="Francke R."/>
            <person name="Mueller R."/>
            <person name="Keller V."/>
            <person name="Keller A."/>
        </authorList>
    </citation>
    <scope>NUCLEOTIDE SEQUENCE</scope>
    <source>
        <strain evidence="11">S39M_St_73</strain>
    </source>
</reference>
<evidence type="ECO:0000256" key="3">
    <source>
        <dbReference type="ARBA" id="ARBA00020653"/>
    </source>
</evidence>
<evidence type="ECO:0000256" key="6">
    <source>
        <dbReference type="ARBA" id="ARBA00023239"/>
    </source>
</evidence>
<evidence type="ECO:0000256" key="8">
    <source>
        <dbReference type="ARBA" id="ARBA00047683"/>
    </source>
</evidence>
<dbReference type="GO" id="GO:0004049">
    <property type="term" value="F:anthranilate synthase activity"/>
    <property type="evidence" value="ECO:0007669"/>
    <property type="project" value="UniProtKB-EC"/>
</dbReference>
<evidence type="ECO:0000256" key="5">
    <source>
        <dbReference type="ARBA" id="ARBA00022842"/>
    </source>
</evidence>
<dbReference type="EMBL" id="JAUNQW010000009">
    <property type="protein sequence ID" value="MDO5457312.1"/>
    <property type="molecule type" value="Genomic_DNA"/>
</dbReference>
<dbReference type="GO" id="GO:0000162">
    <property type="term" value="P:L-tryptophan biosynthetic process"/>
    <property type="evidence" value="ECO:0007669"/>
    <property type="project" value="TreeGrafter"/>
</dbReference>
<evidence type="ECO:0000259" key="9">
    <source>
        <dbReference type="Pfam" id="PF00425"/>
    </source>
</evidence>
<sequence>MITLKEIREYAEEGYQTVPIIKSYIADEITTITALKKMKAAYDHVFMLESAVSDQKTGRYTFIGMNPILEVTASNGKVSVFEKGQRVEKRQETVEETLREILAEYRSPRLEGVPHFTGGLVGYFTYEFFQYLENRLDFSVENVDHLPDVDLMLFDKIICYDHYKHQILIISHMSLKESLEEEYLKSLEKIDQIYRLLMQGHSDIKTKGKMTGQLKSRFSQEEFVERVEKAQNYIQKGEVSQVVLSNYLSAPFQGSLLDSYRALRTINPSPYMIYLSSPHLEIAGASPETLGTLENGQVKTYPLAGTRPRGRSAEEDVVMQENLLNDEKEVAEHKMLVDIGRRDLAEVCDAESICVEDYMSIHKYSHVMHIGSCVAGNLAEGKDALDIIQSLLPAGTLSGYPKLRACQIIQELEADRRDVYGGAIGYIDLSGNMDTCIAIRLIVKRQDQIFIRSGAGIVEQSNSDSEYQECINKAEATVSAVEKQKHI</sequence>
<evidence type="ECO:0000313" key="12">
    <source>
        <dbReference type="Proteomes" id="UP001171751"/>
    </source>
</evidence>
<keyword evidence="4" id="KW-0479">Metal-binding</keyword>
<evidence type="ECO:0000256" key="1">
    <source>
        <dbReference type="ARBA" id="ARBA00001946"/>
    </source>
</evidence>
<dbReference type="SUPFAM" id="SSF56322">
    <property type="entry name" value="ADC synthase"/>
    <property type="match status" value="1"/>
</dbReference>
<accession>A0AA43UC84</accession>
<protein>
    <recommendedName>
        <fullName evidence="3">Anthranilate synthase component 1</fullName>
    </recommendedName>
</protein>
<dbReference type="Gene3D" id="3.60.120.10">
    <property type="entry name" value="Anthranilate synthase"/>
    <property type="match status" value="1"/>
</dbReference>
<dbReference type="PRINTS" id="PR00095">
    <property type="entry name" value="ANTSNTHASEI"/>
</dbReference>
<feature type="domain" description="Chorismate-utilising enzyme C-terminal" evidence="9">
    <location>
        <begin position="220"/>
        <end position="473"/>
    </location>
</feature>
<dbReference type="InterPro" id="IPR015890">
    <property type="entry name" value="Chorismate_C"/>
</dbReference>
<dbReference type="Pfam" id="PF04715">
    <property type="entry name" value="Anth_synt_I_N"/>
    <property type="match status" value="1"/>
</dbReference>